<name>A0A1X0P6A6_9TRYP</name>
<sequence length="504" mass="55249">MNRENTRLLRFLLGCGCLLTLTLAASQAEAVTLGCENVWTGPNANNSISDCLKNRDRIGKYWRYYVYPGFAALFFVLLLLLFPFFFLFCICNGCCCRKNCFPTSPAQHYNGNCFLFLPSVIAILWGAGATVAIIMGAHTMYTGARDVENAAREKTALYFNNTANNVLKYASSNATSGEEGGSSDVPAAIVSGVNVMFDVSAKIIKNIDDFDDKYFKYVRDAAIVSYALGALPFILLLFTLLFALKRISRGVPACFSCIYFVVALVFSLLAIIFLGAAYFASAANGEMEKQIKRQSGVLQWYVVPYMSSHYIPGLVTLDTALRGLVTERLQTFCTSLNSKCDALPDFTVTKPFFCEAPVECVSSSQLMELMRTMPVKDPTLCTPEASDAPSETSCTVATCETRCGMMGADPNAVTARNASVEVMGLLRVSNNATIAENFVRPLQEPNAIADTLLWAGASLPDVREGFWMAGTGYFMDTLMLILGLCVMLRGRTVWGDYMPRDKKA</sequence>
<dbReference type="RefSeq" id="XP_028886542.1">
    <property type="nucleotide sequence ID" value="XM_029021996.1"/>
</dbReference>
<dbReference type="PANTHER" id="PTHR39669">
    <property type="entry name" value="MEMBRANE-ASSOCIATED PROTEIN"/>
    <property type="match status" value="1"/>
</dbReference>
<keyword evidence="1" id="KW-0472">Membrane</keyword>
<feature type="chain" id="PRO_5012394132" evidence="2">
    <location>
        <begin position="25"/>
        <end position="504"/>
    </location>
</feature>
<feature type="transmembrane region" description="Helical" evidence="1">
    <location>
        <begin position="70"/>
        <end position="93"/>
    </location>
</feature>
<evidence type="ECO:0000256" key="2">
    <source>
        <dbReference type="SAM" id="SignalP"/>
    </source>
</evidence>
<dbReference type="OrthoDB" id="245384at2759"/>
<keyword evidence="2" id="KW-0732">Signal</keyword>
<dbReference type="AlphaFoldDB" id="A0A1X0P6A6"/>
<evidence type="ECO:0000256" key="1">
    <source>
        <dbReference type="SAM" id="Phobius"/>
    </source>
</evidence>
<proteinExistence type="predicted"/>
<protein>
    <submittedName>
        <fullName evidence="3">Uncharacterized protein</fullName>
    </submittedName>
</protein>
<feature type="transmembrane region" description="Helical" evidence="1">
    <location>
        <begin position="466"/>
        <end position="488"/>
    </location>
</feature>
<feature type="transmembrane region" description="Helical" evidence="1">
    <location>
        <begin position="223"/>
        <end position="244"/>
    </location>
</feature>
<keyword evidence="1" id="KW-0812">Transmembrane</keyword>
<dbReference type="VEuPathDB" id="TriTrypDB:TM35_000032290"/>
<accession>A0A1X0P6A6</accession>
<evidence type="ECO:0000313" key="3">
    <source>
        <dbReference type="EMBL" id="ORC92476.1"/>
    </source>
</evidence>
<feature type="transmembrane region" description="Helical" evidence="1">
    <location>
        <begin position="114"/>
        <end position="137"/>
    </location>
</feature>
<keyword evidence="4" id="KW-1185">Reference proteome</keyword>
<reference evidence="3 4" key="1">
    <citation type="submission" date="2017-03" db="EMBL/GenBank/DDBJ databases">
        <title>An alternative strategy for trypanosome survival in the mammalian bloodstream revealed through genome and transcriptome analysis of the ubiquitous bovine parasite Trypanosoma (Megatrypanum) theileri.</title>
        <authorList>
            <person name="Kelly S."/>
            <person name="Ivens A."/>
            <person name="Mott A."/>
            <person name="O'Neill E."/>
            <person name="Emms D."/>
            <person name="Macleod O."/>
            <person name="Voorheis P."/>
            <person name="Matthews J."/>
            <person name="Matthews K."/>
            <person name="Carrington M."/>
        </authorList>
    </citation>
    <scope>NUCLEOTIDE SEQUENCE [LARGE SCALE GENOMIC DNA]</scope>
    <source>
        <strain evidence="3">Edinburgh</strain>
    </source>
</reference>
<feature type="transmembrane region" description="Helical" evidence="1">
    <location>
        <begin position="256"/>
        <end position="280"/>
    </location>
</feature>
<keyword evidence="1" id="KW-1133">Transmembrane helix</keyword>
<dbReference type="Proteomes" id="UP000192257">
    <property type="component" value="Unassembled WGS sequence"/>
</dbReference>
<gene>
    <name evidence="3" type="ORF">TM35_000032290</name>
</gene>
<dbReference type="GeneID" id="39981776"/>
<feature type="signal peptide" evidence="2">
    <location>
        <begin position="1"/>
        <end position="24"/>
    </location>
</feature>
<dbReference type="PANTHER" id="PTHR39669:SF2">
    <property type="entry name" value="MEMBRANE-ASSOCIATED PROTEIN"/>
    <property type="match status" value="1"/>
</dbReference>
<comment type="caution">
    <text evidence="3">The sequence shown here is derived from an EMBL/GenBank/DDBJ whole genome shotgun (WGS) entry which is preliminary data.</text>
</comment>
<evidence type="ECO:0000313" key="4">
    <source>
        <dbReference type="Proteomes" id="UP000192257"/>
    </source>
</evidence>
<organism evidence="3 4">
    <name type="scientific">Trypanosoma theileri</name>
    <dbReference type="NCBI Taxonomy" id="67003"/>
    <lineage>
        <taxon>Eukaryota</taxon>
        <taxon>Discoba</taxon>
        <taxon>Euglenozoa</taxon>
        <taxon>Kinetoplastea</taxon>
        <taxon>Metakinetoplastina</taxon>
        <taxon>Trypanosomatida</taxon>
        <taxon>Trypanosomatidae</taxon>
        <taxon>Trypanosoma</taxon>
    </lineage>
</organism>
<dbReference type="EMBL" id="NBCO01000003">
    <property type="protein sequence ID" value="ORC92476.1"/>
    <property type="molecule type" value="Genomic_DNA"/>
</dbReference>